<dbReference type="EMBL" id="CM045761">
    <property type="protein sequence ID" value="KAI8013181.1"/>
    <property type="molecule type" value="Genomic_DNA"/>
</dbReference>
<accession>A0ACC0HMG3</accession>
<dbReference type="Proteomes" id="UP001060215">
    <property type="component" value="Chromosome 4"/>
</dbReference>
<sequence length="336" mass="36925">MDRQHRAPVAIHGGGGRELASSGWLGGFGGCSSGGGGGGGGGQLAGFSHESEHDLSIMVRDFLENGSSGNESWCSSESDSGSSDLASLADKILLYKHSVDQYESDLVTVVQSSILSIDEANHQFDKSDLCSASCIRLSLVKLLQSSGYDAAICATKWQSVGKIPGGEHEFIDVINHCDDGCSERYIIDIDFRSHFEIARAVRSYDVVLRALPPVYVGSISKLKQLLQAMVEAARLSLKQNSMPLPPWRSLAYLQAKWESTCQRVVRPYEQSTKQIYSSAHQQCSGLLRRLKSGIQSEIRAGMLRKSPKTDRKQRLELKRWRNSSFNDRCRDFGGMV</sequence>
<name>A0ACC0HMG3_9ERIC</name>
<comment type="caution">
    <text evidence="1">The sequence shown here is derived from an EMBL/GenBank/DDBJ whole genome shotgun (WGS) entry which is preliminary data.</text>
</comment>
<proteinExistence type="predicted"/>
<reference evidence="1 2" key="1">
    <citation type="journal article" date="2022" name="Plant J.">
        <title>Chromosome-level genome of Camellia lanceoleosa provides a valuable resource for understanding genome evolution and self-incompatibility.</title>
        <authorList>
            <person name="Gong W."/>
            <person name="Xiao S."/>
            <person name="Wang L."/>
            <person name="Liao Z."/>
            <person name="Chang Y."/>
            <person name="Mo W."/>
            <person name="Hu G."/>
            <person name="Li W."/>
            <person name="Zhao G."/>
            <person name="Zhu H."/>
            <person name="Hu X."/>
            <person name="Ji K."/>
            <person name="Xiang X."/>
            <person name="Song Q."/>
            <person name="Yuan D."/>
            <person name="Jin S."/>
            <person name="Zhang L."/>
        </authorList>
    </citation>
    <scope>NUCLEOTIDE SEQUENCE [LARGE SCALE GENOMIC DNA]</scope>
    <source>
        <strain evidence="1">SQ_2022a</strain>
    </source>
</reference>
<keyword evidence="2" id="KW-1185">Reference proteome</keyword>
<evidence type="ECO:0000313" key="2">
    <source>
        <dbReference type="Proteomes" id="UP001060215"/>
    </source>
</evidence>
<gene>
    <name evidence="1" type="ORF">LOK49_LG05G01250</name>
</gene>
<organism evidence="1 2">
    <name type="scientific">Camellia lanceoleosa</name>
    <dbReference type="NCBI Taxonomy" id="1840588"/>
    <lineage>
        <taxon>Eukaryota</taxon>
        <taxon>Viridiplantae</taxon>
        <taxon>Streptophyta</taxon>
        <taxon>Embryophyta</taxon>
        <taxon>Tracheophyta</taxon>
        <taxon>Spermatophyta</taxon>
        <taxon>Magnoliopsida</taxon>
        <taxon>eudicotyledons</taxon>
        <taxon>Gunneridae</taxon>
        <taxon>Pentapetalae</taxon>
        <taxon>asterids</taxon>
        <taxon>Ericales</taxon>
        <taxon>Theaceae</taxon>
        <taxon>Camellia</taxon>
    </lineage>
</organism>
<evidence type="ECO:0000313" key="1">
    <source>
        <dbReference type="EMBL" id="KAI8013181.1"/>
    </source>
</evidence>
<protein>
    <submittedName>
        <fullName evidence="1">Uncharacterized protein</fullName>
    </submittedName>
</protein>